<feature type="domain" description="HTH lacI-type" evidence="5">
    <location>
        <begin position="55"/>
        <end position="109"/>
    </location>
</feature>
<evidence type="ECO:0000256" key="4">
    <source>
        <dbReference type="ARBA" id="ARBA00023163"/>
    </source>
</evidence>
<dbReference type="Gene3D" id="1.10.260.40">
    <property type="entry name" value="lambda repressor-like DNA-binding domains"/>
    <property type="match status" value="1"/>
</dbReference>
<dbReference type="GO" id="GO:0003700">
    <property type="term" value="F:DNA-binding transcription factor activity"/>
    <property type="evidence" value="ECO:0007669"/>
    <property type="project" value="TreeGrafter"/>
</dbReference>
<organism evidence="6 7">
    <name type="scientific">Klebsiella pneumoniae 30684/NJST258_2</name>
    <dbReference type="NCBI Taxonomy" id="1420013"/>
    <lineage>
        <taxon>Bacteria</taxon>
        <taxon>Pseudomonadati</taxon>
        <taxon>Pseudomonadota</taxon>
        <taxon>Gammaproteobacteria</taxon>
        <taxon>Enterobacterales</taxon>
        <taxon>Enterobacteriaceae</taxon>
        <taxon>Klebsiella/Raoultella group</taxon>
        <taxon>Klebsiella</taxon>
        <taxon>Klebsiella pneumoniae complex</taxon>
    </lineage>
</organism>
<name>W8UNS7_KLEPN</name>
<sequence>MRWSTSATRHRAQGAARRRLSVIPFQAVCVTDARPGVGILENRRRETTMSDKKWIKAEDVARLAGVSRSAVSRTFTPGASVSEKTRQKVLSAAEALGYQVNIIARTMITGSSNFIGIVTAGFDNPFRSKLLAPLVHQLALNGFMPLLMNADDPQQLAPSLKQLLSYHVAGVIITSGAPPLSLAEEYLARKIPVTLINRHADLAGCDRVCSDNAQGAKLVADLFSRRGWRQVGFIGENRENFSTRQRYEAFIARTSDMAVSSRFCDSGGYQAGYQAARELVAENPGMQALFCATDMLALGAQDGLRDAAAPLPAIVGFDDIPQADWQPYQLTTVQQNTALLAHHAVDLLMTRIARFSLPSRHREVPVKLIVRHSAK</sequence>
<dbReference type="KEGG" id="kps:KPNJ2_03940"/>
<protein>
    <submittedName>
        <fullName evidence="6">Transcriptional regulator, LacI family protein</fullName>
    </submittedName>
</protein>
<proteinExistence type="predicted"/>
<keyword evidence="1" id="KW-0678">Repressor</keyword>
<dbReference type="SMART" id="SM00354">
    <property type="entry name" value="HTH_LACI"/>
    <property type="match status" value="1"/>
</dbReference>
<dbReference type="PATRIC" id="fig|1420013.3.peg.3707"/>
<dbReference type="CDD" id="cd01392">
    <property type="entry name" value="HTH_LacI"/>
    <property type="match status" value="1"/>
</dbReference>
<evidence type="ECO:0000256" key="3">
    <source>
        <dbReference type="ARBA" id="ARBA00023125"/>
    </source>
</evidence>
<evidence type="ECO:0000313" key="7">
    <source>
        <dbReference type="Proteomes" id="UP000019586"/>
    </source>
</evidence>
<dbReference type="InterPro" id="IPR046335">
    <property type="entry name" value="LacI/GalR-like_sensor"/>
</dbReference>
<evidence type="ECO:0000313" key="6">
    <source>
        <dbReference type="EMBL" id="AHM80720.1"/>
    </source>
</evidence>
<keyword evidence="4" id="KW-0804">Transcription</keyword>
<evidence type="ECO:0000256" key="2">
    <source>
        <dbReference type="ARBA" id="ARBA00023015"/>
    </source>
</evidence>
<keyword evidence="3" id="KW-0238">DNA-binding</keyword>
<dbReference type="Gene3D" id="3.40.50.2300">
    <property type="match status" value="2"/>
</dbReference>
<dbReference type="PANTHER" id="PTHR30146">
    <property type="entry name" value="LACI-RELATED TRANSCRIPTIONAL REPRESSOR"/>
    <property type="match status" value="1"/>
</dbReference>
<dbReference type="HOGENOM" id="CLU_037628_6_1_6"/>
<dbReference type="InterPro" id="IPR000843">
    <property type="entry name" value="HTH_LacI"/>
</dbReference>
<accession>W8UNS7</accession>
<dbReference type="CDD" id="cd06278">
    <property type="entry name" value="PBP1_LacI-like"/>
    <property type="match status" value="1"/>
</dbReference>
<dbReference type="GO" id="GO:0000976">
    <property type="term" value="F:transcription cis-regulatory region binding"/>
    <property type="evidence" value="ECO:0007669"/>
    <property type="project" value="TreeGrafter"/>
</dbReference>
<evidence type="ECO:0000256" key="1">
    <source>
        <dbReference type="ARBA" id="ARBA00022491"/>
    </source>
</evidence>
<evidence type="ECO:0000259" key="5">
    <source>
        <dbReference type="PROSITE" id="PS50932"/>
    </source>
</evidence>
<dbReference type="AlphaFoldDB" id="W8UNS7"/>
<dbReference type="InterPro" id="IPR028082">
    <property type="entry name" value="Peripla_BP_I"/>
</dbReference>
<dbReference type="SUPFAM" id="SSF47413">
    <property type="entry name" value="lambda repressor-like DNA-binding domains"/>
    <property type="match status" value="1"/>
</dbReference>
<dbReference type="Pfam" id="PF00356">
    <property type="entry name" value="LacI"/>
    <property type="match status" value="1"/>
</dbReference>
<dbReference type="PROSITE" id="PS50932">
    <property type="entry name" value="HTH_LACI_2"/>
    <property type="match status" value="1"/>
</dbReference>
<dbReference type="EMBL" id="CP006918">
    <property type="protein sequence ID" value="AHM80720.1"/>
    <property type="molecule type" value="Genomic_DNA"/>
</dbReference>
<reference evidence="6 7" key="1">
    <citation type="journal article" date="2014" name="Proc. Natl. Acad. Sci. U.S.A.">
        <title>Molecular dissection of the evolution of carbapenem-resistant multilocus sequence type 258 Klebsiella pneumoniae.</title>
        <authorList>
            <person name="Deleo F.R."/>
            <person name="Chen L."/>
            <person name="Porcella S.F."/>
            <person name="Martens C.A."/>
            <person name="Kobayashi S.D."/>
            <person name="Porter A.R."/>
            <person name="Chavda K.D."/>
            <person name="Jacobs M.R."/>
            <person name="Mathema B."/>
            <person name="Olsen R.J."/>
            <person name="Bonomo R.A."/>
            <person name="Musser J.M."/>
            <person name="Kreiswirth B.N."/>
        </authorList>
    </citation>
    <scope>NUCLEOTIDE SEQUENCE [LARGE SCALE GENOMIC DNA]</scope>
    <source>
        <strain evidence="6">30684/NJST258_2</strain>
    </source>
</reference>
<dbReference type="Proteomes" id="UP000019586">
    <property type="component" value="Chromosome"/>
</dbReference>
<keyword evidence="2" id="KW-0805">Transcription regulation</keyword>
<gene>
    <name evidence="6" type="ORF">KPNJ2_03940</name>
</gene>
<dbReference type="InterPro" id="IPR010982">
    <property type="entry name" value="Lambda_DNA-bd_dom_sf"/>
</dbReference>
<dbReference type="SUPFAM" id="SSF53822">
    <property type="entry name" value="Periplasmic binding protein-like I"/>
    <property type="match status" value="1"/>
</dbReference>
<dbReference type="PANTHER" id="PTHR30146:SF95">
    <property type="entry name" value="RIBOSE OPERON REPRESSOR"/>
    <property type="match status" value="1"/>
</dbReference>
<dbReference type="Pfam" id="PF13377">
    <property type="entry name" value="Peripla_BP_3"/>
    <property type="match status" value="1"/>
</dbReference>